<organism evidence="5 6">
    <name type="scientific">Paenibacillus artemisiicola</name>
    <dbReference type="NCBI Taxonomy" id="1172618"/>
    <lineage>
        <taxon>Bacteria</taxon>
        <taxon>Bacillati</taxon>
        <taxon>Bacillota</taxon>
        <taxon>Bacilli</taxon>
        <taxon>Bacillales</taxon>
        <taxon>Paenibacillaceae</taxon>
        <taxon>Paenibacillus</taxon>
    </lineage>
</organism>
<comment type="caution">
    <text evidence="5">The sequence shown here is derived from an EMBL/GenBank/DDBJ whole genome shotgun (WGS) entry which is preliminary data.</text>
</comment>
<dbReference type="EMBL" id="JAGGDJ010000003">
    <property type="protein sequence ID" value="MBO7743748.1"/>
    <property type="molecule type" value="Genomic_DNA"/>
</dbReference>
<gene>
    <name evidence="5" type="ORF">I8J29_06035</name>
</gene>
<proteinExistence type="inferred from homology"/>
<dbReference type="PANTHER" id="PTHR43320">
    <property type="entry name" value="SUGAR KINASE"/>
    <property type="match status" value="1"/>
</dbReference>
<dbReference type="InterPro" id="IPR029056">
    <property type="entry name" value="Ribokinase-like"/>
</dbReference>
<dbReference type="CDD" id="cd01166">
    <property type="entry name" value="KdgK"/>
    <property type="match status" value="1"/>
</dbReference>
<dbReference type="GO" id="GO:0016301">
    <property type="term" value="F:kinase activity"/>
    <property type="evidence" value="ECO:0007669"/>
    <property type="project" value="UniProtKB-KW"/>
</dbReference>
<accession>A0ABS3W636</accession>
<comment type="similarity">
    <text evidence="1">Belongs to the carbohydrate kinase PfkB family.</text>
</comment>
<dbReference type="SUPFAM" id="SSF53613">
    <property type="entry name" value="Ribokinase-like"/>
    <property type="match status" value="1"/>
</dbReference>
<evidence type="ECO:0000259" key="4">
    <source>
        <dbReference type="Pfam" id="PF00294"/>
    </source>
</evidence>
<evidence type="ECO:0000256" key="1">
    <source>
        <dbReference type="ARBA" id="ARBA00010688"/>
    </source>
</evidence>
<evidence type="ECO:0000256" key="3">
    <source>
        <dbReference type="ARBA" id="ARBA00022777"/>
    </source>
</evidence>
<keyword evidence="2" id="KW-0808">Transferase</keyword>
<name>A0ABS3W636_9BACL</name>
<protein>
    <submittedName>
        <fullName evidence="5">Sugar kinase</fullName>
    </submittedName>
</protein>
<dbReference type="RefSeq" id="WP_208846786.1">
    <property type="nucleotide sequence ID" value="NZ_JAGGDJ010000003.1"/>
</dbReference>
<evidence type="ECO:0000313" key="6">
    <source>
        <dbReference type="Proteomes" id="UP000670947"/>
    </source>
</evidence>
<dbReference type="Proteomes" id="UP000670947">
    <property type="component" value="Unassembled WGS sequence"/>
</dbReference>
<dbReference type="InterPro" id="IPR052700">
    <property type="entry name" value="Carb_kinase_PfkB-like"/>
</dbReference>
<dbReference type="PANTHER" id="PTHR43320:SF2">
    <property type="entry name" value="2-DEHYDRO-3-DEOXYGLUCONOKINASE_2-DEHYDRO-3-DEOXYGALACTONOKINASE"/>
    <property type="match status" value="1"/>
</dbReference>
<feature type="domain" description="Carbohydrate kinase PfkB" evidence="4">
    <location>
        <begin position="1"/>
        <end position="317"/>
    </location>
</feature>
<evidence type="ECO:0000256" key="2">
    <source>
        <dbReference type="ARBA" id="ARBA00022679"/>
    </source>
</evidence>
<dbReference type="InterPro" id="IPR011611">
    <property type="entry name" value="PfkB_dom"/>
</dbReference>
<dbReference type="Pfam" id="PF00294">
    <property type="entry name" value="PfkB"/>
    <property type="match status" value="1"/>
</dbReference>
<keyword evidence="6" id="KW-1185">Reference proteome</keyword>
<keyword evidence="3 5" id="KW-0418">Kinase</keyword>
<evidence type="ECO:0000313" key="5">
    <source>
        <dbReference type="EMBL" id="MBO7743748.1"/>
    </source>
</evidence>
<dbReference type="Gene3D" id="3.40.1190.20">
    <property type="match status" value="1"/>
</dbReference>
<sequence length="337" mass="36065">MSSIAAFGEVMMRLETPGFATLSQSGSLAYSFSGTGVNVASALSRFGHETYLASTLPDNSLGDAALAQLRKLGIGTAFVSRGGRYIGMYFLEHGFGLRPSQVTYTDRLGSSFNTVPRDAGDWERIADAVDAAHFCGITLAMNDLARSQMKQLATAVKRRGGKVIFDCNYRPSLWGEGGHAAAAPHYREMLELADLVFMNEKDALLTLGMPSGGADRLAQLRDLIPQVAKTYGIEAIAGTHRQVNGDNTHTLAGYLYREGTFRFARPSTFSVYDRVGAGDAYASGIIHAWLRGDDPQYAVDFATAAAALAHTVHGDTPLASEADVVKALARTAGDIVR</sequence>
<reference evidence="5 6" key="1">
    <citation type="submission" date="2021-03" db="EMBL/GenBank/DDBJ databases">
        <title>Paenibacillus artemisicola MWE-103 whole genome sequence.</title>
        <authorList>
            <person name="Ham Y.J."/>
        </authorList>
    </citation>
    <scope>NUCLEOTIDE SEQUENCE [LARGE SCALE GENOMIC DNA]</scope>
    <source>
        <strain evidence="5 6">MWE-103</strain>
    </source>
</reference>